<feature type="region of interest" description="Disordered" evidence="6">
    <location>
        <begin position="1396"/>
        <end position="1418"/>
    </location>
</feature>
<dbReference type="Proteomes" id="UP001633002">
    <property type="component" value="Unassembled WGS sequence"/>
</dbReference>
<dbReference type="Pfam" id="PF25669">
    <property type="entry name" value="SMP_MUG190-like"/>
    <property type="match status" value="1"/>
</dbReference>
<feature type="compositionally biased region" description="Basic and acidic residues" evidence="6">
    <location>
        <begin position="1273"/>
        <end position="1286"/>
    </location>
</feature>
<feature type="compositionally biased region" description="Basic and acidic residues" evidence="6">
    <location>
        <begin position="801"/>
        <end position="811"/>
    </location>
</feature>
<keyword evidence="3" id="KW-0445">Lipid transport</keyword>
<dbReference type="Pfam" id="PF00168">
    <property type="entry name" value="C2"/>
    <property type="match status" value="1"/>
</dbReference>
<sequence length="1418" mass="154309">MASPKKKEDSGMASPKKKEDSALEFCIHFPPFLVHVALVLFVGWISSFLKFNLPFVFTLGLAYLYFVEQRINAKTKSRIRSEERRANDRKRLLSDAETARWLNSTVETIWPIFMENFVSQKLLMAVAPWFLEKYKPFPAKKVVLQQICLGRSPPVMSMLRCGNNPTNGDHLVLEMDMKFFAARDMSAVVAVQMRKRVGLGLWTSLNISNLQLEGKVRVGIRFTRGWPVVERLRVCFSEAPVLRMTAKPIINYGLDVTDLPGIAGWIDKMIVDALENSLVEPNFLEVDVEKLVGSLAAVYGELPPLASNTSGPWFCVSKAPAVSVLKVEVLEGKKLVPSDMNGKADPYVKLRFGAQKPESTTIKHKTLQPTWHETFYFPVESWDLPSKLELRVRDKDRFGTDDDMGCKEIECKEFNDGERHDMWVTLDEVKTGQLHIAITVEKVPETENNAQEKENGDTPDSGRPTKEVPRSSVEKVPESPADRHENGNYQESDSESGEVVLADCQAVEVGYGQSGAVSIVTPGKAQVKEATNVERLRQRKKHALDKVQGIDCADPSVVSGGGRRAKLKKLLIHKKSSDSSGELLVTGEGEKGTTVQLAVETAPGCRTSDLLPSSGELPIGSDECQDPEECVAEKPRLKRMRTFMQKLGKGAHNVGSAISKMNRLKTRSRSGKNLSLSADEEEICVPETRSSTDEGTENKVLEAADASCIQEQRTATKDVGTDRKEPECAAETGNSDIYRDSPSSTTSPADERFPTSSTEFTDFQTVTTANDSPITSVRTEVHSASGPRQALFKRSTAAESRSPREVDHDSTDELLSPRQVGENFNLERADEVCTRASNVADTLHTQTEEASGEGPASPLYAEEKESTVREFPSEVKSDQPPGSECVDGSSVQLNSGFLRDEGEANAVRKLRRVEAMKSPTTEKPSQNSNGLLAPIKEGEQARKESSRDVFGKLAVDCRTTLSTGERLIPLKFARSSGGLDRNRQVSEVALTTPPSSVSLSVSDLSQGASGSRGQQDLRKLIASGFPKCQESASMADGAPEGEESGCKSESPRAREIQSAPEPGLVPEDHQSNPSRASLHPKVSVEVMSWRPLVNIVTDDTESTRGSQVNTPVASPRVKDESPRTPGGIGSASSKFLSRVTAFKTRGLSRSLSCRNPPTAFFGSETKELGEILRGKAEAIRSQRNSILSSAVLAPLTEGPSPKADIHKREEARAAAVGGEISHMKVSLSRVSALETVTGRGRESSASETADVRDDISSKKKQAVDTSAFDSSLDTEKGKAANAEDRTSSVVVALSGISSDEEGKLFSTSGDSSSSKAHGLRESRSTPQLSSDILPLNVRSPAFPSEEEERETEMRNGDESSEKISSKGQDVPYLPGNDNLEFTQYGDAAGLLSPQSSLSRTKAFRESVSNPSSPITGTG</sequence>
<dbReference type="InterPro" id="IPR000008">
    <property type="entry name" value="C2_dom"/>
</dbReference>
<keyword evidence="7" id="KW-1133">Transmembrane helix</keyword>
<organism evidence="10 11">
    <name type="scientific">Riccia sorocarpa</name>
    <dbReference type="NCBI Taxonomy" id="122646"/>
    <lineage>
        <taxon>Eukaryota</taxon>
        <taxon>Viridiplantae</taxon>
        <taxon>Streptophyta</taxon>
        <taxon>Embryophyta</taxon>
        <taxon>Marchantiophyta</taxon>
        <taxon>Marchantiopsida</taxon>
        <taxon>Marchantiidae</taxon>
        <taxon>Marchantiales</taxon>
        <taxon>Ricciaceae</taxon>
        <taxon>Riccia</taxon>
    </lineage>
</organism>
<dbReference type="CDD" id="cd00030">
    <property type="entry name" value="C2"/>
    <property type="match status" value="1"/>
</dbReference>
<feature type="compositionally biased region" description="Basic and acidic residues" evidence="6">
    <location>
        <begin position="861"/>
        <end position="877"/>
    </location>
</feature>
<feature type="region of interest" description="Disordered" evidence="6">
    <location>
        <begin position="842"/>
        <end position="948"/>
    </location>
</feature>
<gene>
    <name evidence="10" type="ORF">R1sor_019161</name>
</gene>
<dbReference type="GO" id="GO:0016020">
    <property type="term" value="C:membrane"/>
    <property type="evidence" value="ECO:0007669"/>
    <property type="project" value="UniProtKB-SubCell"/>
</dbReference>
<feature type="compositionally biased region" description="Basic and acidic residues" evidence="6">
    <location>
        <begin position="463"/>
        <end position="486"/>
    </location>
</feature>
<dbReference type="PROSITE" id="PS50004">
    <property type="entry name" value="C2"/>
    <property type="match status" value="1"/>
</dbReference>
<feature type="compositionally biased region" description="Basic and acidic residues" evidence="6">
    <location>
        <begin position="1351"/>
        <end position="1364"/>
    </location>
</feature>
<keyword evidence="2" id="KW-0813">Transport</keyword>
<evidence type="ECO:0000313" key="10">
    <source>
        <dbReference type="EMBL" id="KAL3701139.1"/>
    </source>
</evidence>
<dbReference type="InterPro" id="IPR035892">
    <property type="entry name" value="C2_domain_sf"/>
</dbReference>
<feature type="region of interest" description="Disordered" evidence="6">
    <location>
        <begin position="1234"/>
        <end position="1287"/>
    </location>
</feature>
<feature type="region of interest" description="Disordered" evidence="6">
    <location>
        <begin position="1098"/>
        <end position="1132"/>
    </location>
</feature>
<feature type="compositionally biased region" description="Polar residues" evidence="6">
    <location>
        <begin position="741"/>
        <end position="778"/>
    </location>
</feature>
<feature type="transmembrane region" description="Helical" evidence="7">
    <location>
        <begin position="21"/>
        <end position="45"/>
    </location>
</feature>
<dbReference type="EMBL" id="JBJQOH010000001">
    <property type="protein sequence ID" value="KAL3701139.1"/>
    <property type="molecule type" value="Genomic_DNA"/>
</dbReference>
<feature type="compositionally biased region" description="Basic and acidic residues" evidence="6">
    <location>
        <begin position="690"/>
        <end position="702"/>
    </location>
</feature>
<feature type="compositionally biased region" description="Basic and acidic residues" evidence="6">
    <location>
        <begin position="936"/>
        <end position="948"/>
    </location>
</feature>
<dbReference type="GO" id="GO:0006869">
    <property type="term" value="P:lipid transport"/>
    <property type="evidence" value="ECO:0007669"/>
    <property type="project" value="UniProtKB-KW"/>
</dbReference>
<dbReference type="CDD" id="cd21669">
    <property type="entry name" value="SMP_SF"/>
    <property type="match status" value="1"/>
</dbReference>
<feature type="compositionally biased region" description="Polar residues" evidence="6">
    <location>
        <begin position="1406"/>
        <end position="1418"/>
    </location>
</feature>
<dbReference type="SMART" id="SM00239">
    <property type="entry name" value="C2"/>
    <property type="match status" value="1"/>
</dbReference>
<dbReference type="InterPro" id="IPR031468">
    <property type="entry name" value="SMP_LBD"/>
</dbReference>
<dbReference type="SUPFAM" id="SSF49562">
    <property type="entry name" value="C2 domain (Calcium/lipid-binding domain, CaLB)"/>
    <property type="match status" value="1"/>
</dbReference>
<evidence type="ECO:0000313" key="11">
    <source>
        <dbReference type="Proteomes" id="UP001633002"/>
    </source>
</evidence>
<feature type="compositionally biased region" description="Polar residues" evidence="6">
    <location>
        <begin position="918"/>
        <end position="930"/>
    </location>
</feature>
<evidence type="ECO:0000256" key="2">
    <source>
        <dbReference type="ARBA" id="ARBA00022448"/>
    </source>
</evidence>
<proteinExistence type="predicted"/>
<feature type="region of interest" description="Disordered" evidence="6">
    <location>
        <begin position="1300"/>
        <end position="1379"/>
    </location>
</feature>
<feature type="domain" description="C2" evidence="8">
    <location>
        <begin position="306"/>
        <end position="424"/>
    </location>
</feature>
<dbReference type="PANTHER" id="PTHR47042">
    <property type="entry name" value="C2 DOMAIN-CONTAINING PROTEIN-LIKE"/>
    <property type="match status" value="1"/>
</dbReference>
<evidence type="ECO:0000259" key="9">
    <source>
        <dbReference type="PROSITE" id="PS51847"/>
    </source>
</evidence>
<evidence type="ECO:0000256" key="3">
    <source>
        <dbReference type="ARBA" id="ARBA00023055"/>
    </source>
</evidence>
<evidence type="ECO:0000256" key="1">
    <source>
        <dbReference type="ARBA" id="ARBA00004370"/>
    </source>
</evidence>
<evidence type="ECO:0008006" key="12">
    <source>
        <dbReference type="Google" id="ProtNLM"/>
    </source>
</evidence>
<feature type="compositionally biased region" description="Basic and acidic residues" evidence="6">
    <location>
        <begin position="714"/>
        <end position="727"/>
    </location>
</feature>
<name>A0ABD3IDG6_9MARC</name>
<evidence type="ECO:0000259" key="8">
    <source>
        <dbReference type="PROSITE" id="PS50004"/>
    </source>
</evidence>
<evidence type="ECO:0000256" key="4">
    <source>
        <dbReference type="ARBA" id="ARBA00023121"/>
    </source>
</evidence>
<feature type="domain" description="SMP-LTD" evidence="9">
    <location>
        <begin position="95"/>
        <end position="289"/>
    </location>
</feature>
<protein>
    <recommendedName>
        <fullName evidence="12">C2 domain-containing protein</fullName>
    </recommendedName>
</protein>
<keyword evidence="7" id="KW-0812">Transmembrane</keyword>
<feature type="compositionally biased region" description="Polar residues" evidence="6">
    <location>
        <begin position="1103"/>
        <end position="1112"/>
    </location>
</feature>
<dbReference type="InterPro" id="IPR052847">
    <property type="entry name" value="Ext_Synaptotagmin/KAHRP-like"/>
</dbReference>
<keyword evidence="4" id="KW-0446">Lipid-binding</keyword>
<dbReference type="PROSITE" id="PS51847">
    <property type="entry name" value="SMP"/>
    <property type="match status" value="1"/>
</dbReference>
<feature type="compositionally biased region" description="Low complexity" evidence="6">
    <location>
        <begin position="990"/>
        <end position="1002"/>
    </location>
</feature>
<reference evidence="10 11" key="1">
    <citation type="submission" date="2024-09" db="EMBL/GenBank/DDBJ databases">
        <title>Chromosome-scale assembly of Riccia sorocarpa.</title>
        <authorList>
            <person name="Paukszto L."/>
        </authorList>
    </citation>
    <scope>NUCLEOTIDE SEQUENCE [LARGE SCALE GENOMIC DNA]</scope>
    <source>
        <strain evidence="10">LP-2024</strain>
        <tissue evidence="10">Aerial parts of the thallus</tissue>
    </source>
</reference>
<dbReference type="Gene3D" id="2.60.40.150">
    <property type="entry name" value="C2 domain"/>
    <property type="match status" value="1"/>
</dbReference>
<feature type="region of interest" description="Disordered" evidence="6">
    <location>
        <begin position="975"/>
        <end position="1014"/>
    </location>
</feature>
<evidence type="ECO:0000256" key="5">
    <source>
        <dbReference type="ARBA" id="ARBA00023136"/>
    </source>
</evidence>
<accession>A0ABD3IDG6</accession>
<dbReference type="PANTHER" id="PTHR47042:SF4">
    <property type="entry name" value="OS02G0313700 PROTEIN"/>
    <property type="match status" value="1"/>
</dbReference>
<feature type="compositionally biased region" description="Polar residues" evidence="6">
    <location>
        <begin position="1305"/>
        <end position="1315"/>
    </location>
</feature>
<keyword evidence="5 7" id="KW-0472">Membrane</keyword>
<comment type="subcellular location">
    <subcellularLocation>
        <location evidence="1">Membrane</location>
    </subcellularLocation>
</comment>
<comment type="caution">
    <text evidence="10">The sequence shown here is derived from an EMBL/GenBank/DDBJ whole genome shotgun (WGS) entry which is preliminary data.</text>
</comment>
<evidence type="ECO:0000256" key="7">
    <source>
        <dbReference type="SAM" id="Phobius"/>
    </source>
</evidence>
<feature type="compositionally biased region" description="Basic and acidic residues" evidence="6">
    <location>
        <begin position="1044"/>
        <end position="1055"/>
    </location>
</feature>
<feature type="compositionally biased region" description="Basic and acidic residues" evidence="6">
    <location>
        <begin position="1239"/>
        <end position="1257"/>
    </location>
</feature>
<dbReference type="GO" id="GO:0008289">
    <property type="term" value="F:lipid binding"/>
    <property type="evidence" value="ECO:0007669"/>
    <property type="project" value="UniProtKB-KW"/>
</dbReference>
<feature type="compositionally biased region" description="Polar residues" evidence="6">
    <location>
        <begin position="1003"/>
        <end position="1014"/>
    </location>
</feature>
<feature type="region of interest" description="Disordered" evidence="6">
    <location>
        <begin position="662"/>
        <end position="823"/>
    </location>
</feature>
<evidence type="ECO:0000256" key="6">
    <source>
        <dbReference type="SAM" id="MobiDB-lite"/>
    </source>
</evidence>
<feature type="compositionally biased region" description="Basic and acidic residues" evidence="6">
    <location>
        <begin position="442"/>
        <end position="456"/>
    </location>
</feature>
<keyword evidence="11" id="KW-1185">Reference proteome</keyword>
<feature type="region of interest" description="Disordered" evidence="6">
    <location>
        <begin position="440"/>
        <end position="496"/>
    </location>
</feature>
<feature type="region of interest" description="Disordered" evidence="6">
    <location>
        <begin position="1030"/>
        <end position="1082"/>
    </location>
</feature>